<sequence>MIERALIRADIPVKFSQGFNPRPRLSLPLPRSVGTACERDLACVGLDAAEPDERLIAEDLARELPAGADLLEIEIREGRISPHASAATYVIPAGKLMEDREFVDAVALLEAKLRKGEPVVVIRRSKKGRTVQKDVSQFIARIENRGGEICIETLITDAGSVRVDELLTLLGVDMTRLAGPITRTNVVWDI</sequence>
<accession>A0A1U9NMQ5</accession>
<dbReference type="AlphaFoldDB" id="A0A1U9NMQ5"/>
<protein>
    <submittedName>
        <fullName evidence="2">Radical SAM-linked protein</fullName>
    </submittedName>
</protein>
<dbReference type="STRING" id="1936003.STSP2_02056"/>
<dbReference type="InterPro" id="IPR018768">
    <property type="entry name" value="DUF2344"/>
</dbReference>
<evidence type="ECO:0000313" key="2">
    <source>
        <dbReference type="EMBL" id="AQT68880.1"/>
    </source>
</evidence>
<organism evidence="2 3">
    <name type="scientific">Anaerohalosphaera lusitana</name>
    <dbReference type="NCBI Taxonomy" id="1936003"/>
    <lineage>
        <taxon>Bacteria</taxon>
        <taxon>Pseudomonadati</taxon>
        <taxon>Planctomycetota</taxon>
        <taxon>Phycisphaerae</taxon>
        <taxon>Sedimentisphaerales</taxon>
        <taxon>Anaerohalosphaeraceae</taxon>
        <taxon>Anaerohalosphaera</taxon>
    </lineage>
</organism>
<gene>
    <name evidence="2" type="ORF">STSP2_02056</name>
</gene>
<evidence type="ECO:0000259" key="1">
    <source>
        <dbReference type="Pfam" id="PF10105"/>
    </source>
</evidence>
<dbReference type="EMBL" id="CP019791">
    <property type="protein sequence ID" value="AQT68880.1"/>
    <property type="molecule type" value="Genomic_DNA"/>
</dbReference>
<proteinExistence type="predicted"/>
<dbReference type="Pfam" id="PF10105">
    <property type="entry name" value="DUF2344"/>
    <property type="match status" value="1"/>
</dbReference>
<feature type="domain" description="DUF2344" evidence="1">
    <location>
        <begin position="2"/>
        <end position="156"/>
    </location>
</feature>
<evidence type="ECO:0000313" key="3">
    <source>
        <dbReference type="Proteomes" id="UP000189674"/>
    </source>
</evidence>
<name>A0A1U9NMQ5_9BACT</name>
<reference evidence="3" key="1">
    <citation type="submission" date="2017-02" db="EMBL/GenBank/DDBJ databases">
        <title>Comparative genomics and description of representatives of a novel lineage of planctomycetes thriving in anoxic sediments.</title>
        <authorList>
            <person name="Spring S."/>
            <person name="Bunk B."/>
            <person name="Sproer C."/>
        </authorList>
    </citation>
    <scope>NUCLEOTIDE SEQUENCE [LARGE SCALE GENOMIC DNA]</scope>
    <source>
        <strain evidence="3">ST-NAGAB-D1</strain>
    </source>
</reference>
<keyword evidence="3" id="KW-1185">Reference proteome</keyword>
<dbReference type="NCBIfam" id="TIGR03936">
    <property type="entry name" value="sam_1_link_chp"/>
    <property type="match status" value="1"/>
</dbReference>
<dbReference type="Proteomes" id="UP000189674">
    <property type="component" value="Chromosome"/>
</dbReference>
<dbReference type="KEGG" id="alus:STSP2_02056"/>